<dbReference type="RefSeq" id="WP_104422126.1">
    <property type="nucleotide sequence ID" value="NZ_PTIY01000001.1"/>
</dbReference>
<organism evidence="1 2">
    <name type="scientific">Methylobacter tundripaludum</name>
    <dbReference type="NCBI Taxonomy" id="173365"/>
    <lineage>
        <taxon>Bacteria</taxon>
        <taxon>Pseudomonadati</taxon>
        <taxon>Pseudomonadota</taxon>
        <taxon>Gammaproteobacteria</taxon>
        <taxon>Methylococcales</taxon>
        <taxon>Methylococcaceae</taxon>
        <taxon>Methylobacter</taxon>
    </lineage>
</organism>
<keyword evidence="2" id="KW-1185">Reference proteome</keyword>
<reference evidence="1 2" key="1">
    <citation type="submission" date="2018-02" db="EMBL/GenBank/DDBJ databases">
        <title>Subsurface microbial communities from deep shales in Ohio and West Virginia, USA.</title>
        <authorList>
            <person name="Wrighton K."/>
        </authorList>
    </citation>
    <scope>NUCLEOTIDE SEQUENCE [LARGE SCALE GENOMIC DNA]</scope>
    <source>
        <strain evidence="1 2">OWC-G53F</strain>
    </source>
</reference>
<evidence type="ECO:0000313" key="2">
    <source>
        <dbReference type="Proteomes" id="UP000238071"/>
    </source>
</evidence>
<name>A0A2S6H8K2_9GAMM</name>
<accession>A0A2S6H8K2</accession>
<dbReference type="EMBL" id="PTIY01000001">
    <property type="protein sequence ID" value="PPK73736.1"/>
    <property type="molecule type" value="Genomic_DNA"/>
</dbReference>
<evidence type="ECO:0000313" key="1">
    <source>
        <dbReference type="EMBL" id="PPK73736.1"/>
    </source>
</evidence>
<sequence>MNKTALIAGVAEQDGDYLAEFPLQSDYVVHDAKRRSSLFMRKLLDVSRISEREWAASTSLKDEIKLTYKAFGGNQA</sequence>
<dbReference type="Proteomes" id="UP000238071">
    <property type="component" value="Unassembled WGS sequence"/>
</dbReference>
<dbReference type="AlphaFoldDB" id="A0A2S6H8K2"/>
<protein>
    <submittedName>
        <fullName evidence="1">Uncharacterized protein</fullName>
    </submittedName>
</protein>
<comment type="caution">
    <text evidence="1">The sequence shown here is derived from an EMBL/GenBank/DDBJ whole genome shotgun (WGS) entry which is preliminary data.</text>
</comment>
<gene>
    <name evidence="1" type="ORF">B0F88_101266</name>
</gene>
<proteinExistence type="predicted"/>
<dbReference type="OrthoDB" id="9779041at2"/>